<gene>
    <name evidence="8" type="ORF">Micbo1qcDRAFT_155040</name>
</gene>
<feature type="transmembrane region" description="Helical" evidence="6">
    <location>
        <begin position="12"/>
        <end position="30"/>
    </location>
</feature>
<sequence length="367" mass="40835">MVSPLAVIASEWTVTALAYIFLGLRITVRITQRQINLVWSEVWLVLGALWLLGLVICDTITYQQGGMEDFIEASVEIQQIRFASNYLFDAGLYFPKISMVVIYFQLLPRHDRPLRWALYFTAVFTVGAFIMTIFVDTFWCGANPSINWSTVPGACASYSSEVLQRLNWAFCFLTEVMLLVLPFPLLKSIRTAQRHEFVSLIVLFALGIITIAVSAGRFATMVALKNDISIYIWATTEFAVSQIIVSSMALRPLMKRIWSSVYGSSKNGGRSTGQANAYANAESRRISTAKVYTHRTAVRINEHGGGRGGLGTQTDVWGPNDSEVELQTYGKHMGSGIKVEHSHSVVSTNKERADSDISIEPAISRPQ</sequence>
<keyword evidence="9" id="KW-1185">Reference proteome</keyword>
<keyword evidence="2 6" id="KW-0812">Transmembrane</keyword>
<dbReference type="InParanoid" id="A0A136JH74"/>
<evidence type="ECO:0000256" key="3">
    <source>
        <dbReference type="ARBA" id="ARBA00022989"/>
    </source>
</evidence>
<feature type="transmembrane region" description="Helical" evidence="6">
    <location>
        <begin position="82"/>
        <end position="104"/>
    </location>
</feature>
<evidence type="ECO:0000313" key="9">
    <source>
        <dbReference type="Proteomes" id="UP000070501"/>
    </source>
</evidence>
<feature type="transmembrane region" description="Helical" evidence="6">
    <location>
        <begin position="116"/>
        <end position="135"/>
    </location>
</feature>
<evidence type="ECO:0000256" key="2">
    <source>
        <dbReference type="ARBA" id="ARBA00022692"/>
    </source>
</evidence>
<dbReference type="PANTHER" id="PTHR33048">
    <property type="entry name" value="PTH11-LIKE INTEGRAL MEMBRANE PROTEIN (AFU_ORTHOLOGUE AFUA_5G11245)"/>
    <property type="match status" value="1"/>
</dbReference>
<dbReference type="Proteomes" id="UP000070501">
    <property type="component" value="Unassembled WGS sequence"/>
</dbReference>
<evidence type="ECO:0000259" key="7">
    <source>
        <dbReference type="Pfam" id="PF20684"/>
    </source>
</evidence>
<keyword evidence="4 6" id="KW-0472">Membrane</keyword>
<reference evidence="9" key="1">
    <citation type="submission" date="2016-02" db="EMBL/GenBank/DDBJ databases">
        <title>Draft genome sequence of Microdochium bolleyi, a fungal endophyte of beachgrass.</title>
        <authorList>
            <consortium name="DOE Joint Genome Institute"/>
            <person name="David A.S."/>
            <person name="May G."/>
            <person name="Haridas S."/>
            <person name="Lim J."/>
            <person name="Wang M."/>
            <person name="Labutti K."/>
            <person name="Lipzen A."/>
            <person name="Barry K."/>
            <person name="Grigoriev I.V."/>
        </authorList>
    </citation>
    <scope>NUCLEOTIDE SEQUENCE [LARGE SCALE GENOMIC DNA]</scope>
    <source>
        <strain evidence="9">J235TASD1</strain>
    </source>
</reference>
<feature type="transmembrane region" description="Helical" evidence="6">
    <location>
        <begin position="230"/>
        <end position="250"/>
    </location>
</feature>
<comment type="similarity">
    <text evidence="5">Belongs to the SAT4 family.</text>
</comment>
<accession>A0A136JH74</accession>
<evidence type="ECO:0000256" key="6">
    <source>
        <dbReference type="SAM" id="Phobius"/>
    </source>
</evidence>
<dbReference type="PANTHER" id="PTHR33048:SF92">
    <property type="entry name" value="INTEGRAL MEMBRANE PROTEIN"/>
    <property type="match status" value="1"/>
</dbReference>
<dbReference type="InterPro" id="IPR049326">
    <property type="entry name" value="Rhodopsin_dom_fungi"/>
</dbReference>
<keyword evidence="3 6" id="KW-1133">Transmembrane helix</keyword>
<feature type="transmembrane region" description="Helical" evidence="6">
    <location>
        <begin position="197"/>
        <end position="218"/>
    </location>
</feature>
<dbReference type="InterPro" id="IPR052337">
    <property type="entry name" value="SAT4-like"/>
</dbReference>
<feature type="transmembrane region" description="Helical" evidence="6">
    <location>
        <begin position="42"/>
        <end position="62"/>
    </location>
</feature>
<feature type="domain" description="Rhodopsin" evidence="7">
    <location>
        <begin position="24"/>
        <end position="256"/>
    </location>
</feature>
<evidence type="ECO:0000256" key="5">
    <source>
        <dbReference type="ARBA" id="ARBA00038359"/>
    </source>
</evidence>
<protein>
    <recommendedName>
        <fullName evidence="7">Rhodopsin domain-containing protein</fullName>
    </recommendedName>
</protein>
<evidence type="ECO:0000256" key="1">
    <source>
        <dbReference type="ARBA" id="ARBA00004141"/>
    </source>
</evidence>
<dbReference type="GO" id="GO:0016020">
    <property type="term" value="C:membrane"/>
    <property type="evidence" value="ECO:0007669"/>
    <property type="project" value="UniProtKB-SubCell"/>
</dbReference>
<evidence type="ECO:0000256" key="4">
    <source>
        <dbReference type="ARBA" id="ARBA00023136"/>
    </source>
</evidence>
<dbReference type="Pfam" id="PF20684">
    <property type="entry name" value="Fung_rhodopsin"/>
    <property type="match status" value="1"/>
</dbReference>
<dbReference type="OrthoDB" id="4753657at2759"/>
<dbReference type="AlphaFoldDB" id="A0A136JH74"/>
<name>A0A136JH74_9PEZI</name>
<dbReference type="EMBL" id="KQ964245">
    <property type="protein sequence ID" value="KXJ96478.1"/>
    <property type="molecule type" value="Genomic_DNA"/>
</dbReference>
<comment type="subcellular location">
    <subcellularLocation>
        <location evidence="1">Membrane</location>
        <topology evidence="1">Multi-pass membrane protein</topology>
    </subcellularLocation>
</comment>
<proteinExistence type="inferred from homology"/>
<evidence type="ECO:0000313" key="8">
    <source>
        <dbReference type="EMBL" id="KXJ96478.1"/>
    </source>
</evidence>
<dbReference type="STRING" id="196109.A0A136JH74"/>
<organism evidence="8 9">
    <name type="scientific">Microdochium bolleyi</name>
    <dbReference type="NCBI Taxonomy" id="196109"/>
    <lineage>
        <taxon>Eukaryota</taxon>
        <taxon>Fungi</taxon>
        <taxon>Dikarya</taxon>
        <taxon>Ascomycota</taxon>
        <taxon>Pezizomycotina</taxon>
        <taxon>Sordariomycetes</taxon>
        <taxon>Xylariomycetidae</taxon>
        <taxon>Xylariales</taxon>
        <taxon>Microdochiaceae</taxon>
        <taxon>Microdochium</taxon>
    </lineage>
</organism>
<feature type="transmembrane region" description="Helical" evidence="6">
    <location>
        <begin position="166"/>
        <end position="185"/>
    </location>
</feature>